<organism evidence="2 3">
    <name type="scientific">Candidatus Defluviibacterium haderslevense</name>
    <dbReference type="NCBI Taxonomy" id="2981993"/>
    <lineage>
        <taxon>Bacteria</taxon>
        <taxon>Pseudomonadati</taxon>
        <taxon>Bacteroidota</taxon>
        <taxon>Saprospiria</taxon>
        <taxon>Saprospirales</taxon>
        <taxon>Saprospiraceae</taxon>
        <taxon>Candidatus Defluviibacterium</taxon>
    </lineage>
</organism>
<protein>
    <submittedName>
        <fullName evidence="2">Uncharacterized protein</fullName>
    </submittedName>
</protein>
<keyword evidence="1" id="KW-1133">Transmembrane helix</keyword>
<sequence length="245" mass="28304">MHPNSNKTILLFFGKSLVLYFLLLLIIRITPLKEHFVLQMNHLLNSIYSDILPKTKVFFHTANNTKRSFALDRAVLTCLPLSHFGEFDTQTIFVNTSHFLKQLENRNNDPNSKLVIQNYKSRLSIWDIVWMPIILVFSLSVCFPGSMKRRLKLIVGTSLTILIIGLIRCYCILLLELLNAPVLEPLILNNFFKNCIQFIAGLQGIEFIYISSFIVWVIGVLILTPFINNRLIWNINPPKKILHHA</sequence>
<keyword evidence="1" id="KW-0812">Transmembrane</keyword>
<keyword evidence="1" id="KW-0472">Membrane</keyword>
<feature type="transmembrane region" description="Helical" evidence="1">
    <location>
        <begin position="9"/>
        <end position="30"/>
    </location>
</feature>
<reference evidence="2 3" key="1">
    <citation type="submission" date="2020-10" db="EMBL/GenBank/DDBJ databases">
        <title>Connecting structure to function with the recovery of over 1000 high-quality activated sludge metagenome-assembled genomes encoding full-length rRNA genes using long-read sequencing.</title>
        <authorList>
            <person name="Singleton C.M."/>
            <person name="Petriglieri F."/>
            <person name="Kristensen J.M."/>
            <person name="Kirkegaard R.H."/>
            <person name="Michaelsen T.Y."/>
            <person name="Andersen M.H."/>
            <person name="Karst S.M."/>
            <person name="Dueholm M.S."/>
            <person name="Nielsen P.H."/>
            <person name="Albertsen M."/>
        </authorList>
    </citation>
    <scope>NUCLEOTIDE SEQUENCE [LARGE SCALE GENOMIC DNA]</scope>
    <source>
        <strain evidence="2">Ribe_18-Q3-R11-54_BAT3C.373</strain>
    </source>
</reference>
<feature type="transmembrane region" description="Helical" evidence="1">
    <location>
        <begin position="207"/>
        <end position="227"/>
    </location>
</feature>
<evidence type="ECO:0000313" key="3">
    <source>
        <dbReference type="Proteomes" id="UP000808349"/>
    </source>
</evidence>
<feature type="transmembrane region" description="Helical" evidence="1">
    <location>
        <begin position="128"/>
        <end position="146"/>
    </location>
</feature>
<dbReference type="EMBL" id="JADKFW010000010">
    <property type="protein sequence ID" value="MBK9718529.1"/>
    <property type="molecule type" value="Genomic_DNA"/>
</dbReference>
<dbReference type="Proteomes" id="UP000808349">
    <property type="component" value="Unassembled WGS sequence"/>
</dbReference>
<gene>
    <name evidence="2" type="ORF">IPO85_13660</name>
</gene>
<name>A0A9D7SAU4_9BACT</name>
<evidence type="ECO:0000256" key="1">
    <source>
        <dbReference type="SAM" id="Phobius"/>
    </source>
</evidence>
<evidence type="ECO:0000313" key="2">
    <source>
        <dbReference type="EMBL" id="MBK9718529.1"/>
    </source>
</evidence>
<comment type="caution">
    <text evidence="2">The sequence shown here is derived from an EMBL/GenBank/DDBJ whole genome shotgun (WGS) entry which is preliminary data.</text>
</comment>
<feature type="transmembrane region" description="Helical" evidence="1">
    <location>
        <begin position="153"/>
        <end position="175"/>
    </location>
</feature>
<dbReference type="AlphaFoldDB" id="A0A9D7SAU4"/>
<proteinExistence type="predicted"/>
<accession>A0A9D7SAU4</accession>